<reference evidence="1 2" key="1">
    <citation type="submission" date="2023-11" db="EMBL/GenBank/DDBJ databases">
        <title>First isolation, identification, and characterization of non-pathogenic Epilithonimonas ginsengisoli isolated from diseased farmed rainbow trout (Oncorhynchus mykiss) in Chile.</title>
        <authorList>
            <person name="Miranda C.D."/>
            <person name="Irgang R."/>
            <person name="Concha C."/>
            <person name="Rojas R."/>
            <person name="Avendano R."/>
        </authorList>
    </citation>
    <scope>NUCLEOTIDE SEQUENCE [LARGE SCALE GENOMIC DNA]</scope>
    <source>
        <strain evidence="1 2">FP99</strain>
    </source>
</reference>
<keyword evidence="2" id="KW-1185">Reference proteome</keyword>
<evidence type="ECO:0000313" key="2">
    <source>
        <dbReference type="Proteomes" id="UP001204439"/>
    </source>
</evidence>
<sequence length="78" mass="8516">MVGCQKQSTVHKIQAIGHQDLDDRYSLFINNGEFIVDLKSGKIKNDNDEVIGSVLLGHADKKTIGRLFMAGSINAIMG</sequence>
<name>A0ABU4JJM9_9FLAO</name>
<comment type="caution">
    <text evidence="1">The sequence shown here is derived from an EMBL/GenBank/DDBJ whole genome shotgun (WGS) entry which is preliminary data.</text>
</comment>
<proteinExistence type="predicted"/>
<organism evidence="1 2">
    <name type="scientific">Epilithonimonas ginsengisoli</name>
    <dbReference type="NCBI Taxonomy" id="1245592"/>
    <lineage>
        <taxon>Bacteria</taxon>
        <taxon>Pseudomonadati</taxon>
        <taxon>Bacteroidota</taxon>
        <taxon>Flavobacteriia</taxon>
        <taxon>Flavobacteriales</taxon>
        <taxon>Weeksellaceae</taxon>
        <taxon>Chryseobacterium group</taxon>
        <taxon>Epilithonimonas</taxon>
    </lineage>
</organism>
<gene>
    <name evidence="1" type="ORF">NG800_013315</name>
</gene>
<dbReference type="Proteomes" id="UP001204439">
    <property type="component" value="Unassembled WGS sequence"/>
</dbReference>
<evidence type="ECO:0000313" key="1">
    <source>
        <dbReference type="EMBL" id="MDW8549898.1"/>
    </source>
</evidence>
<dbReference type="EMBL" id="JAMXLT020000023">
    <property type="protein sequence ID" value="MDW8549898.1"/>
    <property type="molecule type" value="Genomic_DNA"/>
</dbReference>
<dbReference type="RefSeq" id="WP_063969443.1">
    <property type="nucleotide sequence ID" value="NZ_JAMXLT020000023.1"/>
</dbReference>
<protein>
    <submittedName>
        <fullName evidence="1">Uncharacterized protein</fullName>
    </submittedName>
</protein>
<accession>A0ABU4JJM9</accession>